<evidence type="ECO:0000259" key="12">
    <source>
        <dbReference type="PROSITE" id="PS50885"/>
    </source>
</evidence>
<keyword evidence="10" id="KW-1133">Transmembrane helix</keyword>
<dbReference type="AlphaFoldDB" id="A0A1G9K2L5"/>
<dbReference type="SMART" id="SM00387">
    <property type="entry name" value="HATPase_c"/>
    <property type="match status" value="1"/>
</dbReference>
<sequence>MKKIIGLRSEILISLSVLVVSGLLFAALFLLKVAENELVQERIEFTLGLLHRLPSVAATQTDRARFLHEIDWLFRQMSNAADLQAYSLLDAEQRRFSGSNAIRADSETLQNVIRSGTSRVAIYSAAGWRSLVPGSAGGSFECYLPLIFEGSVEGVLLTRFSLDGVAQRMALAQQAVVVLIFGFGAVLVGFGTYLLGRTVVSPVRRLMQATAQVAGGELGVSLPVDGPREIAQLAVSFNAMTQALQDSRSETQATIASLHRTNAELAEARDNLVRSEKMAAVGNLAAGMAHEIGNPLGASLGYLEFLQTECHEPQHLDLLTRTTRELARIDRLVRDLLDFAAPDTEADQVFESADAAREALDLLCHQGVFSEIDLRVELPEALAMVRGSRHKLVQVLVNLLLNARDSCVAGQGRVIVQGFVDVQTVCFVIRDNGCGFSPALQERIFEPFFTTKEPGKGRGLGLFFCHKVVEQWQGRLEVDSRIGQGTCFTLSLPAFDAEAHHA</sequence>
<evidence type="ECO:0000313" key="14">
    <source>
        <dbReference type="Proteomes" id="UP000182146"/>
    </source>
</evidence>
<dbReference type="Proteomes" id="UP000182146">
    <property type="component" value="Unassembled WGS sequence"/>
</dbReference>
<dbReference type="STRING" id="392333.SAMN05660860_00633"/>
<dbReference type="Pfam" id="PF00672">
    <property type="entry name" value="HAMP"/>
    <property type="match status" value="1"/>
</dbReference>
<feature type="domain" description="HAMP" evidence="12">
    <location>
        <begin position="197"/>
        <end position="249"/>
    </location>
</feature>
<dbReference type="InterPro" id="IPR036890">
    <property type="entry name" value="HATPase_C_sf"/>
</dbReference>
<evidence type="ECO:0000256" key="6">
    <source>
        <dbReference type="ARBA" id="ARBA00022741"/>
    </source>
</evidence>
<evidence type="ECO:0000256" key="7">
    <source>
        <dbReference type="ARBA" id="ARBA00022777"/>
    </source>
</evidence>
<protein>
    <recommendedName>
        <fullName evidence="3">histidine kinase</fullName>
        <ecNumber evidence="3">2.7.13.3</ecNumber>
    </recommendedName>
</protein>
<dbReference type="PANTHER" id="PTHR43065">
    <property type="entry name" value="SENSOR HISTIDINE KINASE"/>
    <property type="match status" value="1"/>
</dbReference>
<dbReference type="GO" id="GO:0005524">
    <property type="term" value="F:ATP binding"/>
    <property type="evidence" value="ECO:0007669"/>
    <property type="project" value="UniProtKB-KW"/>
</dbReference>
<reference evidence="13 14" key="1">
    <citation type="submission" date="2016-10" db="EMBL/GenBank/DDBJ databases">
        <authorList>
            <person name="de Groot N.N."/>
        </authorList>
    </citation>
    <scope>NUCLEOTIDE SEQUENCE [LARGE SCALE GENOMIC DNA]</scope>
    <source>
        <strain evidence="13 14">DSM 17813</strain>
    </source>
</reference>
<dbReference type="InterPro" id="IPR036097">
    <property type="entry name" value="HisK_dim/P_sf"/>
</dbReference>
<dbReference type="Pfam" id="PF02518">
    <property type="entry name" value="HATPase_c"/>
    <property type="match status" value="1"/>
</dbReference>
<comment type="catalytic activity">
    <reaction evidence="1">
        <text>ATP + protein L-histidine = ADP + protein N-phospho-L-histidine.</text>
        <dbReference type="EC" id="2.7.13.3"/>
    </reaction>
</comment>
<dbReference type="InterPro" id="IPR003594">
    <property type="entry name" value="HATPase_dom"/>
</dbReference>
<name>A0A1G9K2L5_9BACT</name>
<proteinExistence type="predicted"/>
<dbReference type="RefSeq" id="WP_052446149.1">
    <property type="nucleotide sequence ID" value="NZ_FNGU01000001.1"/>
</dbReference>
<keyword evidence="4" id="KW-0597">Phosphoprotein</keyword>
<dbReference type="SUPFAM" id="SSF158472">
    <property type="entry name" value="HAMP domain-like"/>
    <property type="match status" value="1"/>
</dbReference>
<keyword evidence="7 13" id="KW-0418">Kinase</keyword>
<dbReference type="PROSITE" id="PS50109">
    <property type="entry name" value="HIS_KIN"/>
    <property type="match status" value="1"/>
</dbReference>
<dbReference type="GO" id="GO:0016020">
    <property type="term" value="C:membrane"/>
    <property type="evidence" value="ECO:0007669"/>
    <property type="project" value="UniProtKB-SubCell"/>
</dbReference>
<evidence type="ECO:0000256" key="3">
    <source>
        <dbReference type="ARBA" id="ARBA00012438"/>
    </source>
</evidence>
<evidence type="ECO:0000256" key="4">
    <source>
        <dbReference type="ARBA" id="ARBA00022553"/>
    </source>
</evidence>
<evidence type="ECO:0000256" key="10">
    <source>
        <dbReference type="SAM" id="Phobius"/>
    </source>
</evidence>
<dbReference type="OrthoDB" id="9781147at2"/>
<dbReference type="CDD" id="cd06225">
    <property type="entry name" value="HAMP"/>
    <property type="match status" value="1"/>
</dbReference>
<dbReference type="Gene3D" id="1.10.287.130">
    <property type="match status" value="1"/>
</dbReference>
<dbReference type="Gene3D" id="6.10.340.10">
    <property type="match status" value="1"/>
</dbReference>
<gene>
    <name evidence="13" type="ORF">SAMN05660860_00633</name>
</gene>
<organism evidence="13 14">
    <name type="scientific">Geoalkalibacter ferrihydriticus</name>
    <dbReference type="NCBI Taxonomy" id="392333"/>
    <lineage>
        <taxon>Bacteria</taxon>
        <taxon>Pseudomonadati</taxon>
        <taxon>Thermodesulfobacteriota</taxon>
        <taxon>Desulfuromonadia</taxon>
        <taxon>Desulfuromonadales</taxon>
        <taxon>Geoalkalibacteraceae</taxon>
        <taxon>Geoalkalibacter</taxon>
    </lineage>
</organism>
<dbReference type="PANTHER" id="PTHR43065:SF10">
    <property type="entry name" value="PEROXIDE STRESS-ACTIVATED HISTIDINE KINASE MAK3"/>
    <property type="match status" value="1"/>
</dbReference>
<evidence type="ECO:0000256" key="9">
    <source>
        <dbReference type="ARBA" id="ARBA00023012"/>
    </source>
</evidence>
<keyword evidence="6" id="KW-0547">Nucleotide-binding</keyword>
<dbReference type="Pfam" id="PF00512">
    <property type="entry name" value="HisKA"/>
    <property type="match status" value="1"/>
</dbReference>
<dbReference type="PROSITE" id="PS50885">
    <property type="entry name" value="HAMP"/>
    <property type="match status" value="1"/>
</dbReference>
<dbReference type="InterPro" id="IPR003660">
    <property type="entry name" value="HAMP_dom"/>
</dbReference>
<dbReference type="InterPro" id="IPR005467">
    <property type="entry name" value="His_kinase_dom"/>
</dbReference>
<accession>A0A1G9K2L5</accession>
<dbReference type="Gene3D" id="3.30.565.10">
    <property type="entry name" value="Histidine kinase-like ATPase, C-terminal domain"/>
    <property type="match status" value="1"/>
</dbReference>
<evidence type="ECO:0000256" key="8">
    <source>
        <dbReference type="ARBA" id="ARBA00022840"/>
    </source>
</evidence>
<keyword evidence="10" id="KW-0812">Transmembrane</keyword>
<dbReference type="SUPFAM" id="SSF47384">
    <property type="entry name" value="Homodimeric domain of signal transducing histidine kinase"/>
    <property type="match status" value="1"/>
</dbReference>
<dbReference type="CDD" id="cd00082">
    <property type="entry name" value="HisKA"/>
    <property type="match status" value="1"/>
</dbReference>
<dbReference type="InterPro" id="IPR004358">
    <property type="entry name" value="Sig_transdc_His_kin-like_C"/>
</dbReference>
<dbReference type="SMART" id="SM00388">
    <property type="entry name" value="HisKA"/>
    <property type="match status" value="1"/>
</dbReference>
<evidence type="ECO:0000256" key="1">
    <source>
        <dbReference type="ARBA" id="ARBA00000085"/>
    </source>
</evidence>
<keyword evidence="10" id="KW-0472">Membrane</keyword>
<dbReference type="EMBL" id="FNGU01000001">
    <property type="protein sequence ID" value="SDL43988.1"/>
    <property type="molecule type" value="Genomic_DNA"/>
</dbReference>
<comment type="subcellular location">
    <subcellularLocation>
        <location evidence="2">Membrane</location>
    </subcellularLocation>
</comment>
<keyword evidence="5" id="KW-0808">Transferase</keyword>
<dbReference type="InterPro" id="IPR003661">
    <property type="entry name" value="HisK_dim/P_dom"/>
</dbReference>
<feature type="domain" description="Histidine kinase" evidence="11">
    <location>
        <begin position="287"/>
        <end position="496"/>
    </location>
</feature>
<evidence type="ECO:0000256" key="5">
    <source>
        <dbReference type="ARBA" id="ARBA00022679"/>
    </source>
</evidence>
<dbReference type="SUPFAM" id="SSF55874">
    <property type="entry name" value="ATPase domain of HSP90 chaperone/DNA topoisomerase II/histidine kinase"/>
    <property type="match status" value="1"/>
</dbReference>
<dbReference type="SMART" id="SM00304">
    <property type="entry name" value="HAMP"/>
    <property type="match status" value="1"/>
</dbReference>
<keyword evidence="8" id="KW-0067">ATP-binding</keyword>
<feature type="transmembrane region" description="Helical" evidence="10">
    <location>
        <begin position="175"/>
        <end position="196"/>
    </location>
</feature>
<evidence type="ECO:0000259" key="11">
    <source>
        <dbReference type="PROSITE" id="PS50109"/>
    </source>
</evidence>
<dbReference type="PRINTS" id="PR00344">
    <property type="entry name" value="BCTRLSENSOR"/>
</dbReference>
<dbReference type="EC" id="2.7.13.3" evidence="3"/>
<keyword evidence="9" id="KW-0902">Two-component regulatory system</keyword>
<dbReference type="GO" id="GO:0000155">
    <property type="term" value="F:phosphorelay sensor kinase activity"/>
    <property type="evidence" value="ECO:0007669"/>
    <property type="project" value="InterPro"/>
</dbReference>
<feature type="transmembrane region" description="Helical" evidence="10">
    <location>
        <begin position="12"/>
        <end position="31"/>
    </location>
</feature>
<evidence type="ECO:0000313" key="13">
    <source>
        <dbReference type="EMBL" id="SDL43988.1"/>
    </source>
</evidence>
<evidence type="ECO:0000256" key="2">
    <source>
        <dbReference type="ARBA" id="ARBA00004370"/>
    </source>
</evidence>